<evidence type="ECO:0000256" key="2">
    <source>
        <dbReference type="PROSITE-ProRule" id="PRU00024"/>
    </source>
</evidence>
<evidence type="ECO:0000259" key="3">
    <source>
        <dbReference type="PROSITE" id="PS50119"/>
    </source>
</evidence>
<dbReference type="InterPro" id="IPR000315">
    <property type="entry name" value="Znf_B-box"/>
</dbReference>
<organism evidence="4">
    <name type="scientific">Noccaea caerulescens</name>
    <name type="common">Alpine penny-cress</name>
    <name type="synonym">Thlaspi caerulescens</name>
    <dbReference type="NCBI Taxonomy" id="107243"/>
    <lineage>
        <taxon>Eukaryota</taxon>
        <taxon>Viridiplantae</taxon>
        <taxon>Streptophyta</taxon>
        <taxon>Embryophyta</taxon>
        <taxon>Tracheophyta</taxon>
        <taxon>Spermatophyta</taxon>
        <taxon>Magnoliopsida</taxon>
        <taxon>eudicotyledons</taxon>
        <taxon>Gunneridae</taxon>
        <taxon>Pentapetalae</taxon>
        <taxon>rosids</taxon>
        <taxon>malvids</taxon>
        <taxon>Brassicales</taxon>
        <taxon>Brassicaceae</taxon>
        <taxon>Coluteocarpeae</taxon>
        <taxon>Noccaea</taxon>
    </lineage>
</organism>
<sequence>MLFIAKDTVLVRRPEYVNGLSLMWAGPFGGVLSPPPTTLFPKKLFLPCDACGISLEDCMDHVYACHPCNYMVHETCIYIPRIIRITRHPHRLSFTSSLSPGDFSCGVCRKTVDINYGQYSCTKGCHYAIHSKCATREDVWDSIDLEGVPEEPIEDEDIEPFVKIDENTIRHFSHDHHMKLHNNGTNGDHESMFCDACIFPIVPLDCFFSCMQCEFVLHEARACLPRKKYHPLHKHPLVLLPSPSEFYVFPPDFCVEGMFKCKECDQLGCGFVYECTDEDCVFELDVRCASINDPLVHECHRRDHPLFINMTKGECMRCKSIYNSSFFLECVKCNTFLCLTCTNVPCVTHYKHDSHPLTLCFGEEDARNLEYWCEICESKVDPKMWFYTCESCMITLHVTFLLGETMYLKSLHTVENYNDVEEEIVISRNCGSSRPDCNHCARRCVDALVFKCSGRYFCTLSCMNATRTGKAED</sequence>
<dbReference type="InterPro" id="IPR004146">
    <property type="entry name" value="DC1"/>
</dbReference>
<dbReference type="GO" id="GO:0008270">
    <property type="term" value="F:zinc ion binding"/>
    <property type="evidence" value="ECO:0007669"/>
    <property type="project" value="UniProtKB-KW"/>
</dbReference>
<feature type="domain" description="B box-type" evidence="3">
    <location>
        <begin position="315"/>
        <end position="357"/>
    </location>
</feature>
<dbReference type="InterPro" id="IPR053192">
    <property type="entry name" value="Vacuole_Formation_Reg"/>
</dbReference>
<dbReference type="EMBL" id="GEVM01011992">
    <property type="protein sequence ID" value="JAU93946.1"/>
    <property type="molecule type" value="Transcribed_RNA"/>
</dbReference>
<dbReference type="PANTHER" id="PTHR32410">
    <property type="entry name" value="CYSTEINE/HISTIDINE-RICH C1 DOMAIN FAMILY PROTEIN"/>
    <property type="match status" value="1"/>
</dbReference>
<reference evidence="4" key="1">
    <citation type="submission" date="2016-07" db="EMBL/GenBank/DDBJ databases">
        <title>De novo transcriptome assembly of four accessions of the metal hyperaccumulator plant Noccaea caerulescens.</title>
        <authorList>
            <person name="Blande D."/>
            <person name="Halimaa P."/>
            <person name="Tervahauta A.I."/>
            <person name="Aarts M.G."/>
            <person name="Karenlampi S.O."/>
        </authorList>
    </citation>
    <scope>NUCLEOTIDE SEQUENCE</scope>
</reference>
<dbReference type="InterPro" id="IPR054483">
    <property type="entry name" value="DC1-like_CT"/>
</dbReference>
<gene>
    <name evidence="4" type="ORF">MP_TR4629_c1_g1_i1_g.12288</name>
</gene>
<name>A0A1J3JN52_NOCCA</name>
<proteinExistence type="predicted"/>
<dbReference type="SUPFAM" id="SSF57889">
    <property type="entry name" value="Cysteine-rich domain"/>
    <property type="match status" value="3"/>
</dbReference>
<dbReference type="AlphaFoldDB" id="A0A1J3JN52"/>
<dbReference type="PROSITE" id="PS50119">
    <property type="entry name" value="ZF_BBOX"/>
    <property type="match status" value="1"/>
</dbReference>
<keyword evidence="2" id="KW-0863">Zinc-finger</keyword>
<accession>A0A1J3JN52</accession>
<dbReference type="Pfam" id="PF03107">
    <property type="entry name" value="C1_2"/>
    <property type="match status" value="3"/>
</dbReference>
<keyword evidence="1" id="KW-0677">Repeat</keyword>
<keyword evidence="2" id="KW-0479">Metal-binding</keyword>
<evidence type="ECO:0000313" key="4">
    <source>
        <dbReference type="EMBL" id="JAU93946.1"/>
    </source>
</evidence>
<protein>
    <recommendedName>
        <fullName evidence="3">B box-type domain-containing protein</fullName>
    </recommendedName>
</protein>
<evidence type="ECO:0000256" key="1">
    <source>
        <dbReference type="ARBA" id="ARBA00022737"/>
    </source>
</evidence>
<dbReference type="Pfam" id="PF22926">
    <property type="entry name" value="C1-like_CT"/>
    <property type="match status" value="1"/>
</dbReference>
<dbReference type="PANTHER" id="PTHR32410:SF210">
    <property type="entry name" value="CYSTEINE_HISTIDINE-RICH C1 DOMAIN FAMILY PROTEIN"/>
    <property type="match status" value="1"/>
</dbReference>
<dbReference type="InterPro" id="IPR046349">
    <property type="entry name" value="C1-like_sf"/>
</dbReference>
<keyword evidence="2" id="KW-0862">Zinc</keyword>